<feature type="compositionally biased region" description="Pro residues" evidence="3">
    <location>
        <begin position="197"/>
        <end position="209"/>
    </location>
</feature>
<feature type="domain" description="FH2" evidence="6">
    <location>
        <begin position="407"/>
        <end position="842"/>
    </location>
</feature>
<accession>A0A067EXQ9</accession>
<dbReference type="SUPFAM" id="SSF101447">
    <property type="entry name" value="Formin homology 2 domain (FH2 domain)"/>
    <property type="match status" value="1"/>
</dbReference>
<dbReference type="GO" id="GO:0045010">
    <property type="term" value="P:actin nucleation"/>
    <property type="evidence" value="ECO:0007669"/>
    <property type="project" value="InterPro"/>
</dbReference>
<feature type="region of interest" description="Disordered" evidence="3">
    <location>
        <begin position="172"/>
        <end position="232"/>
    </location>
</feature>
<feature type="chain" id="PRO_5001636764" description="Formin-like protein" evidence="5">
    <location>
        <begin position="23"/>
        <end position="876"/>
    </location>
</feature>
<dbReference type="GO" id="GO:0051015">
    <property type="term" value="F:actin filament binding"/>
    <property type="evidence" value="ECO:0000318"/>
    <property type="project" value="GO_Central"/>
</dbReference>
<dbReference type="eggNOG" id="KOG1922">
    <property type="taxonomic scope" value="Eukaryota"/>
</dbReference>
<sequence>MEMKSSGYGIVLVILICALATANITECRKRVPLTFDDGDGGAGDDLVIDDKMVEQTFVHCRNQLVGGEGTAELKSMLLTTRRISEAINDLPPQTKETFLDCLKKSLHFHVSSEEASFTHWSIEYAQLLVSWLNAPRRYLAAELFAERSTKRASLPPVSDSIALPPISVSIATPAPSRQRKGAPASSPSPKPRFHSPPTSPNKRPSPSPQPTAKKKAPPAVIVKNQPEKDQDDDVRHKEIIIAVVATAVTTFALVALLFLCCLKSRSKRIDPVKGQNDDRPLLNSSLSAGMHLSSSVLLLAPYIFLFGSKTYNFTSWNLSFRFLTAPHSGSSMTEAQSSNEPPTLAAPPPPPPPPGPPPPPPPPRPRPPAPPKVPAPPPKPMTGVQKPSPLGPHRQARSISSEGNEVEGESGAAKTKLKPFFWDKVLASPDHAMVWHEISSGSFQFNEEMIESLFGYKPATKSRNECGKSNSVSSESSAQYIQIIDTRKAQNLSIILRALNLTSEEVVDALEEGNELPLELLQTLLKMAPTTDEELKLRLFPGDISQLGPAERFLKTLVDIPFAFKRIESLIFMGSHQEDMSSIKDSFKTLEVACDKLRSSRLFLKLLEAVLKTGNRMNDGTYRGGAQAFKLDTLLKLADVKGTDGKTTLLHFVVQEIIRSEGIRAVRTARASHSTSSASLKSEEFVEDSSPQSAEKYSILGLQVVSGLSTELEDVKKAAVIDADSVTATVSKLSTSLTKTKAFLDTEMKNKDEKTEFYNVVTKFLERAETDIAWLLEEEKRIMALVKSTADYFHGNSGKDEGLRLFTIVRDFLIMLDKSCKQVKITTKPSRTSRKETLTSSPSRENRQPSSDMRQKLFPAIEDRRMDFSSSDDESD</sequence>
<keyword evidence="5" id="KW-0732">Signal</keyword>
<dbReference type="STRING" id="2711.A0A067EXQ9"/>
<dbReference type="InterPro" id="IPR042201">
    <property type="entry name" value="FH2_Formin_sf"/>
</dbReference>
<keyword evidence="4" id="KW-0812">Transmembrane</keyword>
<dbReference type="PANTHER" id="PTHR23213">
    <property type="entry name" value="FORMIN-RELATED"/>
    <property type="match status" value="1"/>
</dbReference>
<dbReference type="InterPro" id="IPR027643">
    <property type="entry name" value="Formin-like_plant"/>
</dbReference>
<reference evidence="7 8" key="1">
    <citation type="submission" date="2014-04" db="EMBL/GenBank/DDBJ databases">
        <authorList>
            <consortium name="International Citrus Genome Consortium"/>
            <person name="Gmitter F."/>
            <person name="Chen C."/>
            <person name="Farmerie W."/>
            <person name="Harkins T."/>
            <person name="Desany B."/>
            <person name="Mohiuddin M."/>
            <person name="Kodira C."/>
            <person name="Borodovsky M."/>
            <person name="Lomsadze A."/>
            <person name="Burns P."/>
            <person name="Jenkins J."/>
            <person name="Prochnik S."/>
            <person name="Shu S."/>
            <person name="Chapman J."/>
            <person name="Pitluck S."/>
            <person name="Schmutz J."/>
            <person name="Rokhsar D."/>
        </authorList>
    </citation>
    <scope>NUCLEOTIDE SEQUENCE</scope>
</reference>
<evidence type="ECO:0000256" key="2">
    <source>
        <dbReference type="RuleBase" id="RU361260"/>
    </source>
</evidence>
<evidence type="ECO:0000256" key="4">
    <source>
        <dbReference type="SAM" id="Phobius"/>
    </source>
</evidence>
<feature type="compositionally biased region" description="Pro residues" evidence="3">
    <location>
        <begin position="344"/>
        <end position="380"/>
    </location>
</feature>
<dbReference type="SMR" id="A0A067EXQ9"/>
<proteinExistence type="inferred from homology"/>
<evidence type="ECO:0000256" key="5">
    <source>
        <dbReference type="SAM" id="SignalP"/>
    </source>
</evidence>
<organism evidence="7 8">
    <name type="scientific">Citrus sinensis</name>
    <name type="common">Sweet orange</name>
    <name type="synonym">Citrus aurantium var. sinensis</name>
    <dbReference type="NCBI Taxonomy" id="2711"/>
    <lineage>
        <taxon>Eukaryota</taxon>
        <taxon>Viridiplantae</taxon>
        <taxon>Streptophyta</taxon>
        <taxon>Embryophyta</taxon>
        <taxon>Tracheophyta</taxon>
        <taxon>Spermatophyta</taxon>
        <taxon>Magnoliopsida</taxon>
        <taxon>eudicotyledons</taxon>
        <taxon>Gunneridae</taxon>
        <taxon>Pentapetalae</taxon>
        <taxon>rosids</taxon>
        <taxon>malvids</taxon>
        <taxon>Sapindales</taxon>
        <taxon>Rutaceae</taxon>
        <taxon>Aurantioideae</taxon>
        <taxon>Citrus</taxon>
    </lineage>
</organism>
<protein>
    <recommendedName>
        <fullName evidence="2">Formin-like protein</fullName>
    </recommendedName>
</protein>
<dbReference type="Proteomes" id="UP000027120">
    <property type="component" value="Unassembled WGS sequence"/>
</dbReference>
<feature type="signal peptide" evidence="5">
    <location>
        <begin position="1"/>
        <end position="22"/>
    </location>
</feature>
<dbReference type="SMART" id="SM00498">
    <property type="entry name" value="FH2"/>
    <property type="match status" value="1"/>
</dbReference>
<evidence type="ECO:0000313" key="8">
    <source>
        <dbReference type="Proteomes" id="UP000027120"/>
    </source>
</evidence>
<dbReference type="GO" id="GO:0030036">
    <property type="term" value="P:actin cytoskeleton organization"/>
    <property type="evidence" value="ECO:0000318"/>
    <property type="project" value="GO_Central"/>
</dbReference>
<dbReference type="EMBL" id="KK784936">
    <property type="protein sequence ID" value="KDO59878.1"/>
    <property type="molecule type" value="Genomic_DNA"/>
</dbReference>
<keyword evidence="4" id="KW-1133">Transmembrane helix</keyword>
<gene>
    <name evidence="7" type="ORF">CISIN_1g039012mg</name>
</gene>
<evidence type="ECO:0000256" key="1">
    <source>
        <dbReference type="ARBA" id="ARBA00025793"/>
    </source>
</evidence>
<feature type="transmembrane region" description="Helical" evidence="4">
    <location>
        <begin position="281"/>
        <end position="305"/>
    </location>
</feature>
<evidence type="ECO:0000256" key="3">
    <source>
        <dbReference type="SAM" id="MobiDB-lite"/>
    </source>
</evidence>
<dbReference type="AlphaFoldDB" id="A0A067EXQ9"/>
<dbReference type="PaxDb" id="2711-XP_006469776.1"/>
<feature type="transmembrane region" description="Helical" evidence="4">
    <location>
        <begin position="239"/>
        <end position="260"/>
    </location>
</feature>
<dbReference type="Gene3D" id="1.20.58.2220">
    <property type="entry name" value="Formin, FH2 domain"/>
    <property type="match status" value="1"/>
</dbReference>
<feature type="region of interest" description="Disordered" evidence="3">
    <location>
        <begin position="328"/>
        <end position="412"/>
    </location>
</feature>
<dbReference type="PANTHER" id="PTHR23213:SF392">
    <property type="entry name" value="FORMIN-LIKE PROTEIN 3"/>
    <property type="match status" value="1"/>
</dbReference>
<dbReference type="GO" id="GO:0005856">
    <property type="term" value="C:cytoskeleton"/>
    <property type="evidence" value="ECO:0000318"/>
    <property type="project" value="GO_Central"/>
</dbReference>
<feature type="region of interest" description="Disordered" evidence="3">
    <location>
        <begin position="826"/>
        <end position="876"/>
    </location>
</feature>
<dbReference type="Pfam" id="PF02181">
    <property type="entry name" value="FH2"/>
    <property type="match status" value="1"/>
</dbReference>
<dbReference type="PROSITE" id="PS51444">
    <property type="entry name" value="FH2"/>
    <property type="match status" value="1"/>
</dbReference>
<evidence type="ECO:0000259" key="6">
    <source>
        <dbReference type="PROSITE" id="PS51444"/>
    </source>
</evidence>
<dbReference type="InterPro" id="IPR015425">
    <property type="entry name" value="FH2_Formin"/>
</dbReference>
<keyword evidence="4" id="KW-0472">Membrane</keyword>
<keyword evidence="8" id="KW-1185">Reference proteome</keyword>
<evidence type="ECO:0000313" key="7">
    <source>
        <dbReference type="EMBL" id="KDO59878.1"/>
    </source>
</evidence>
<dbReference type="PRINTS" id="PR01217">
    <property type="entry name" value="PRICHEXTENSN"/>
</dbReference>
<feature type="compositionally biased region" description="Polar residues" evidence="3">
    <location>
        <begin position="838"/>
        <end position="852"/>
    </location>
</feature>
<comment type="similarity">
    <text evidence="1">Belongs to the formin-like family. Class-I subfamily.</text>
</comment>
<name>A0A067EXQ9_CITSI</name>
<feature type="compositionally biased region" description="Polar residues" evidence="3">
    <location>
        <begin position="328"/>
        <end position="340"/>
    </location>
</feature>